<dbReference type="Proteomes" id="UP000778523">
    <property type="component" value="Unassembled WGS sequence"/>
</dbReference>
<evidence type="ECO:0000313" key="2">
    <source>
        <dbReference type="Proteomes" id="UP000778523"/>
    </source>
</evidence>
<dbReference type="EMBL" id="JABCSC020000003">
    <property type="protein sequence ID" value="NSL55787.1"/>
    <property type="molecule type" value="Genomic_DNA"/>
</dbReference>
<dbReference type="Gene3D" id="3.30.420.130">
    <property type="entry name" value="Dinitrogenase iron-molybdenum cofactor biosynthesis domain"/>
    <property type="match status" value="1"/>
</dbReference>
<dbReference type="InterPro" id="IPR036105">
    <property type="entry name" value="DiNase_FeMo-co_biosyn_sf"/>
</dbReference>
<proteinExistence type="predicted"/>
<dbReference type="RefSeq" id="WP_101940625.1">
    <property type="nucleotide sequence ID" value="NZ_JABCSC020000003.1"/>
</dbReference>
<comment type="caution">
    <text evidence="1">The sequence shown here is derived from an EMBL/GenBank/DDBJ whole genome shotgun (WGS) entry which is preliminary data.</text>
</comment>
<keyword evidence="2" id="KW-1185">Reference proteome</keyword>
<evidence type="ECO:0008006" key="3">
    <source>
        <dbReference type="Google" id="ProtNLM"/>
    </source>
</evidence>
<dbReference type="SUPFAM" id="SSF53146">
    <property type="entry name" value="Nitrogenase accessory factor-like"/>
    <property type="match status" value="1"/>
</dbReference>
<protein>
    <recommendedName>
        <fullName evidence="3">Dinitrogenase iron-molybdenum cofactor biosynthesis domain-containing protein</fullName>
    </recommendedName>
</protein>
<evidence type="ECO:0000313" key="1">
    <source>
        <dbReference type="EMBL" id="NSL55787.1"/>
    </source>
</evidence>
<accession>A0ABX2IGZ8</accession>
<name>A0ABX2IGZ8_9RHOO</name>
<sequence length="135" mass="15065">MKIAIPTKDFRTVCGHAGQARRWLLYTLPAPVGLTQTLPAAEEIELPKEMAIHHFNDQGPHPLDGVDLILSFSAGDGFFRRMEQRGTRVLLTGEPDPVIAIRNFLAGDAQPKPPFDITAKFCKIHDLFSRHRKPA</sequence>
<reference evidence="1 2" key="1">
    <citation type="submission" date="2020-06" db="EMBL/GenBank/DDBJ databases">
        <title>Draft genome of Uliginosibacterium sp. IMCC34675.</title>
        <authorList>
            <person name="Song J."/>
        </authorList>
    </citation>
    <scope>NUCLEOTIDE SEQUENCE [LARGE SCALE GENOMIC DNA]</scope>
    <source>
        <strain evidence="1 2">IMCC34675</strain>
    </source>
</reference>
<organism evidence="1 2">
    <name type="scientific">Uliginosibacterium aquaticum</name>
    <dbReference type="NCBI Taxonomy" id="2731212"/>
    <lineage>
        <taxon>Bacteria</taxon>
        <taxon>Pseudomonadati</taxon>
        <taxon>Pseudomonadota</taxon>
        <taxon>Betaproteobacteria</taxon>
        <taxon>Rhodocyclales</taxon>
        <taxon>Zoogloeaceae</taxon>
        <taxon>Uliginosibacterium</taxon>
    </lineage>
</organism>
<gene>
    <name evidence="1" type="ORF">HJ583_012180</name>
</gene>